<proteinExistence type="predicted"/>
<feature type="region of interest" description="Disordered" evidence="1">
    <location>
        <begin position="377"/>
        <end position="426"/>
    </location>
</feature>
<dbReference type="RefSeq" id="XP_025345890.1">
    <property type="nucleotide sequence ID" value="XM_025495395.1"/>
</dbReference>
<evidence type="ECO:0000256" key="1">
    <source>
        <dbReference type="SAM" id="MobiDB-lite"/>
    </source>
</evidence>
<dbReference type="Proteomes" id="UP000245942">
    <property type="component" value="Unassembled WGS sequence"/>
</dbReference>
<accession>A0A316U0I8</accession>
<dbReference type="OrthoDB" id="3360290at2759"/>
<dbReference type="EMBL" id="KZ819334">
    <property type="protein sequence ID" value="PWN18730.1"/>
    <property type="molecule type" value="Genomic_DNA"/>
</dbReference>
<organism evidence="2 3">
    <name type="scientific">Pseudomicrostroma glucosiphilum</name>
    <dbReference type="NCBI Taxonomy" id="1684307"/>
    <lineage>
        <taxon>Eukaryota</taxon>
        <taxon>Fungi</taxon>
        <taxon>Dikarya</taxon>
        <taxon>Basidiomycota</taxon>
        <taxon>Ustilaginomycotina</taxon>
        <taxon>Exobasidiomycetes</taxon>
        <taxon>Microstromatales</taxon>
        <taxon>Microstromatales incertae sedis</taxon>
        <taxon>Pseudomicrostroma</taxon>
    </lineage>
</organism>
<gene>
    <name evidence="2" type="ORF">BCV69DRAFT_61261</name>
</gene>
<evidence type="ECO:0000313" key="2">
    <source>
        <dbReference type="EMBL" id="PWN18730.1"/>
    </source>
</evidence>
<name>A0A316U0I8_9BASI</name>
<evidence type="ECO:0000313" key="3">
    <source>
        <dbReference type="Proteomes" id="UP000245942"/>
    </source>
</evidence>
<sequence length="426" mass="46282">MSRVVLPALDVCNVQRIKALSGALEGSVAGLADISSYHTRQICITIEDPDRRTGKGSTHGFRGRSGRASLYDHLSRLQDFDKEACAPIRYILSKCERLISLRLETTPGVLVTKRNVFAAPMTDERLTPALVDSLQQVKCSLEELTCLLSPWGGAGLEDLFTNLIKSPSPPPNQPWGRLTHLQIHGPAGFRISLPTSSAIGALPSLTHLGLVMPNVVRDAGMGGDVNSPPAALQLLVLLADKLQRLVVIGHTLEGYLGWSALYRAWLRALRLPLKEDEMSVEGERMGRPTLSVQLITAQVRTEAGHAPELVGGVQSPSNQPHPNHFTSWMIARGREGSHWDWSLPSQDAVKRNKAGGADQAWQVDWTVEEWDVPIVEGVALSSTPPSRDADDDGARGRGATGEDELMLTEDMSPPADDVVYGIDNLD</sequence>
<dbReference type="AlphaFoldDB" id="A0A316U0I8"/>
<protein>
    <submittedName>
        <fullName evidence="2">Uncharacterized protein</fullName>
    </submittedName>
</protein>
<keyword evidence="3" id="KW-1185">Reference proteome</keyword>
<dbReference type="GeneID" id="37017129"/>
<reference evidence="2 3" key="1">
    <citation type="journal article" date="2018" name="Mol. Biol. Evol.">
        <title>Broad Genomic Sampling Reveals a Smut Pathogenic Ancestry of the Fungal Clade Ustilaginomycotina.</title>
        <authorList>
            <person name="Kijpornyongpan T."/>
            <person name="Mondo S.J."/>
            <person name="Barry K."/>
            <person name="Sandor L."/>
            <person name="Lee J."/>
            <person name="Lipzen A."/>
            <person name="Pangilinan J."/>
            <person name="LaButti K."/>
            <person name="Hainaut M."/>
            <person name="Henrissat B."/>
            <person name="Grigoriev I.V."/>
            <person name="Spatafora J.W."/>
            <person name="Aime M.C."/>
        </authorList>
    </citation>
    <scope>NUCLEOTIDE SEQUENCE [LARGE SCALE GENOMIC DNA]</scope>
    <source>
        <strain evidence="2 3">MCA 4718</strain>
    </source>
</reference>